<feature type="compositionally biased region" description="Polar residues" evidence="1">
    <location>
        <begin position="41"/>
        <end position="54"/>
    </location>
</feature>
<gene>
    <name evidence="4" type="ORF">NMK71_05065</name>
</gene>
<proteinExistence type="predicted"/>
<evidence type="ECO:0000256" key="1">
    <source>
        <dbReference type="SAM" id="MobiDB-lite"/>
    </source>
</evidence>
<dbReference type="Proteomes" id="UP001152599">
    <property type="component" value="Unassembled WGS sequence"/>
</dbReference>
<feature type="transmembrane region" description="Helical" evidence="2">
    <location>
        <begin position="160"/>
        <end position="183"/>
    </location>
</feature>
<dbReference type="AlphaFoldDB" id="A0A9X4RWH8"/>
<feature type="compositionally biased region" description="Basic and acidic residues" evidence="1">
    <location>
        <begin position="98"/>
        <end position="113"/>
    </location>
</feature>
<keyword evidence="2" id="KW-1133">Transmembrane helix</keyword>
<feature type="region of interest" description="Disordered" evidence="1">
    <location>
        <begin position="35"/>
        <end position="147"/>
    </location>
</feature>
<reference evidence="4" key="1">
    <citation type="submission" date="2022-07" db="EMBL/GenBank/DDBJ databases">
        <title>Description and genome-wide analysis of Profundicola chukchiensis gen. nov., sp. nov., marine bacteria isolated from bottom sediments of the Chukchi Sea.</title>
        <authorList>
            <person name="Romanenko L."/>
            <person name="Otstavnykh N."/>
            <person name="Kurilenko V."/>
            <person name="Eremeev V."/>
            <person name="Velansky P."/>
            <person name="Mikhailov V."/>
            <person name="Isaeva M."/>
        </authorList>
    </citation>
    <scope>NUCLEOTIDE SEQUENCE</scope>
    <source>
        <strain evidence="4">KMM 9713</strain>
    </source>
</reference>
<dbReference type="EMBL" id="JANCMU010000002">
    <property type="protein sequence ID" value="MDG4945777.1"/>
    <property type="molecule type" value="Genomic_DNA"/>
</dbReference>
<accession>A0A9X4RWH8</accession>
<evidence type="ECO:0000313" key="4">
    <source>
        <dbReference type="EMBL" id="MDG4945777.1"/>
    </source>
</evidence>
<organism evidence="4 5">
    <name type="scientific">Profundicola chukchiensis</name>
    <dbReference type="NCBI Taxonomy" id="2961959"/>
    <lineage>
        <taxon>Bacteria</taxon>
        <taxon>Pseudomonadati</taxon>
        <taxon>Bacteroidota</taxon>
        <taxon>Flavobacteriia</taxon>
        <taxon>Flavobacteriales</taxon>
        <taxon>Weeksellaceae</taxon>
        <taxon>Profundicola</taxon>
    </lineage>
</organism>
<sequence length="392" mass="44483">MEEINKRLQNYQNLLNLGVITEKEFELKKRELLESSKEASTLENDSSNSDIVKSQQDDNRTAEENESNKESISSTAEHKELEEEEKDLSGVHPQTNEIKSEPITEEKKSVEEKEVIDETDEKDIKSVESDSNTIEETPNADDSNASTTADDKEFYVKSKLLIAGYILGFVLIGGGGLFGYIYYQNNYQNNYLNKELGDTVLFYHYDDIQGNPVAVPIAVYLNGKFEEPPYSMDEGQTFKLGEGREGEVSASKINSYINSVTSFGDKLFIINKGRKYQEVAIKNQTFFGYSDPSYTSGELYNAPSYPVMVSNPEIGTYMLNFISSYNMPVLEESLMEDHNKLENELIARIDFDGDGTPELVYKCNTYEGSFYKIYSRANGNWYMIYSGGYQGY</sequence>
<dbReference type="RefSeq" id="WP_304420341.1">
    <property type="nucleotide sequence ID" value="NZ_JANCMU010000002.1"/>
</dbReference>
<keyword evidence="5" id="KW-1185">Reference proteome</keyword>
<feature type="compositionally biased region" description="Basic and acidic residues" evidence="1">
    <location>
        <begin position="55"/>
        <end position="69"/>
    </location>
</feature>
<keyword evidence="2" id="KW-0472">Membrane</keyword>
<protein>
    <recommendedName>
        <fullName evidence="3">DMAP1-binding domain-containing protein</fullName>
    </recommendedName>
</protein>
<feature type="domain" description="DMAP1-binding" evidence="3">
    <location>
        <begin position="1"/>
        <end position="109"/>
    </location>
</feature>
<evidence type="ECO:0000259" key="3">
    <source>
        <dbReference type="PROSITE" id="PS51912"/>
    </source>
</evidence>
<keyword evidence="2" id="KW-0812">Transmembrane</keyword>
<dbReference type="InterPro" id="IPR010506">
    <property type="entry name" value="DMAP1-bd"/>
</dbReference>
<name>A0A9X4RWH8_9FLAO</name>
<evidence type="ECO:0000256" key="2">
    <source>
        <dbReference type="SAM" id="Phobius"/>
    </source>
</evidence>
<evidence type="ECO:0000313" key="5">
    <source>
        <dbReference type="Proteomes" id="UP001152599"/>
    </source>
</evidence>
<comment type="caution">
    <text evidence="4">The sequence shown here is derived from an EMBL/GenBank/DDBJ whole genome shotgun (WGS) entry which is preliminary data.</text>
</comment>
<dbReference type="PROSITE" id="PS51912">
    <property type="entry name" value="DMAP1_BIND"/>
    <property type="match status" value="1"/>
</dbReference>